<reference evidence="1 2" key="1">
    <citation type="journal article" date="2016" name="Sci. Rep.">
        <title>The genome sequence of the outbreeding globe artichoke constructed de novo incorporating a phase-aware low-pass sequencing strategy of F1 progeny.</title>
        <authorList>
            <person name="Scaglione D."/>
            <person name="Reyes-Chin-Wo S."/>
            <person name="Acquadro A."/>
            <person name="Froenicke L."/>
            <person name="Portis E."/>
            <person name="Beitel C."/>
            <person name="Tirone M."/>
            <person name="Mauro R."/>
            <person name="Lo Monaco A."/>
            <person name="Mauromicale G."/>
            <person name="Faccioli P."/>
            <person name="Cattivelli L."/>
            <person name="Rieseberg L."/>
            <person name="Michelmore R."/>
            <person name="Lanteri S."/>
        </authorList>
    </citation>
    <scope>NUCLEOTIDE SEQUENCE [LARGE SCALE GENOMIC DNA]</scope>
    <source>
        <strain evidence="1">2C</strain>
    </source>
</reference>
<dbReference type="Gramene" id="KVH98748">
    <property type="protein sequence ID" value="KVH98748"/>
    <property type="gene ID" value="Ccrd_023026"/>
</dbReference>
<evidence type="ECO:0000313" key="2">
    <source>
        <dbReference type="Proteomes" id="UP000243975"/>
    </source>
</evidence>
<name>A0A103XXI5_CYNCS</name>
<gene>
    <name evidence="1" type="ORF">Ccrd_023026</name>
</gene>
<dbReference type="AlphaFoldDB" id="A0A103XXI5"/>
<sequence length="69" mass="7933">MKPPTISAIPALTRTNVFQMLKKVLVTPSFTPHTAMPTKMILKSDMLPGEFHPSCLIVRWISWERRLKL</sequence>
<protein>
    <submittedName>
        <fullName evidence="1">Uncharacterized protein</fullName>
    </submittedName>
</protein>
<proteinExistence type="predicted"/>
<accession>A0A103XXI5</accession>
<keyword evidence="2" id="KW-1185">Reference proteome</keyword>
<evidence type="ECO:0000313" key="1">
    <source>
        <dbReference type="EMBL" id="KVH98748.1"/>
    </source>
</evidence>
<comment type="caution">
    <text evidence="1">The sequence shown here is derived from an EMBL/GenBank/DDBJ whole genome shotgun (WGS) entry which is preliminary data.</text>
</comment>
<dbReference type="EMBL" id="LEKV01003731">
    <property type="protein sequence ID" value="KVH98748.1"/>
    <property type="molecule type" value="Genomic_DNA"/>
</dbReference>
<organism evidence="1 2">
    <name type="scientific">Cynara cardunculus var. scolymus</name>
    <name type="common">Globe artichoke</name>
    <name type="synonym">Cynara scolymus</name>
    <dbReference type="NCBI Taxonomy" id="59895"/>
    <lineage>
        <taxon>Eukaryota</taxon>
        <taxon>Viridiplantae</taxon>
        <taxon>Streptophyta</taxon>
        <taxon>Embryophyta</taxon>
        <taxon>Tracheophyta</taxon>
        <taxon>Spermatophyta</taxon>
        <taxon>Magnoliopsida</taxon>
        <taxon>eudicotyledons</taxon>
        <taxon>Gunneridae</taxon>
        <taxon>Pentapetalae</taxon>
        <taxon>asterids</taxon>
        <taxon>campanulids</taxon>
        <taxon>Asterales</taxon>
        <taxon>Asteraceae</taxon>
        <taxon>Carduoideae</taxon>
        <taxon>Cardueae</taxon>
        <taxon>Carduinae</taxon>
        <taxon>Cynara</taxon>
    </lineage>
</organism>
<dbReference type="Proteomes" id="UP000243975">
    <property type="component" value="Unassembled WGS sequence"/>
</dbReference>